<evidence type="ECO:0000313" key="5">
    <source>
        <dbReference type="Proteomes" id="UP000295573"/>
    </source>
</evidence>
<dbReference type="SUPFAM" id="SSF48452">
    <property type="entry name" value="TPR-like"/>
    <property type="match status" value="2"/>
</dbReference>
<evidence type="ECO:0000256" key="1">
    <source>
        <dbReference type="PROSITE-ProRule" id="PRU00339"/>
    </source>
</evidence>
<dbReference type="Gene3D" id="1.25.40.10">
    <property type="entry name" value="Tetratricopeptide repeat domain"/>
    <property type="match status" value="1"/>
</dbReference>
<dbReference type="SMART" id="SM00028">
    <property type="entry name" value="TPR"/>
    <property type="match status" value="4"/>
</dbReference>
<name>A0A4V2S3T4_9ACTN</name>
<feature type="region of interest" description="Disordered" evidence="2">
    <location>
        <begin position="69"/>
        <end position="95"/>
    </location>
</feature>
<evidence type="ECO:0000313" key="4">
    <source>
        <dbReference type="EMBL" id="TCO45660.1"/>
    </source>
</evidence>
<organism evidence="4 5">
    <name type="scientific">Kribbella antiqua</name>
    <dbReference type="NCBI Taxonomy" id="2512217"/>
    <lineage>
        <taxon>Bacteria</taxon>
        <taxon>Bacillati</taxon>
        <taxon>Actinomycetota</taxon>
        <taxon>Actinomycetes</taxon>
        <taxon>Propionibacteriales</taxon>
        <taxon>Kribbellaceae</taxon>
        <taxon>Kribbella</taxon>
    </lineage>
</organism>
<dbReference type="Pfam" id="PF13424">
    <property type="entry name" value="TPR_12"/>
    <property type="match status" value="1"/>
</dbReference>
<gene>
    <name evidence="4" type="ORF">EV646_108283</name>
</gene>
<evidence type="ECO:0000256" key="2">
    <source>
        <dbReference type="SAM" id="MobiDB-lite"/>
    </source>
</evidence>
<reference evidence="4 5" key="1">
    <citation type="journal article" date="2015" name="Stand. Genomic Sci.">
        <title>Genomic Encyclopedia of Bacterial and Archaeal Type Strains, Phase III: the genomes of soil and plant-associated and newly described type strains.</title>
        <authorList>
            <person name="Whitman W.B."/>
            <person name="Woyke T."/>
            <person name="Klenk H.P."/>
            <person name="Zhou Y."/>
            <person name="Lilburn T.G."/>
            <person name="Beck B.J."/>
            <person name="De Vos P."/>
            <person name="Vandamme P."/>
            <person name="Eisen J.A."/>
            <person name="Garrity G."/>
            <person name="Hugenholtz P."/>
            <person name="Kyrpides N.C."/>
        </authorList>
    </citation>
    <scope>NUCLEOTIDE SEQUENCE [LARGE SCALE GENOMIC DNA]</scope>
    <source>
        <strain evidence="4 5">VKM Ac-2541</strain>
    </source>
</reference>
<dbReference type="Proteomes" id="UP000295573">
    <property type="component" value="Unassembled WGS sequence"/>
</dbReference>
<dbReference type="SMART" id="SM00530">
    <property type="entry name" value="HTH_XRE"/>
    <property type="match status" value="1"/>
</dbReference>
<dbReference type="InterPro" id="IPR002182">
    <property type="entry name" value="NB-ARC"/>
</dbReference>
<dbReference type="InterPro" id="IPR019734">
    <property type="entry name" value="TPR_rpt"/>
</dbReference>
<dbReference type="EMBL" id="SLWR01000008">
    <property type="protein sequence ID" value="TCO45660.1"/>
    <property type="molecule type" value="Genomic_DNA"/>
</dbReference>
<dbReference type="OrthoDB" id="4326794at2"/>
<dbReference type="AlphaFoldDB" id="A0A4V2S3T4"/>
<dbReference type="Gene3D" id="3.40.50.300">
    <property type="entry name" value="P-loop containing nucleotide triphosphate hydrolases"/>
    <property type="match status" value="1"/>
</dbReference>
<keyword evidence="1" id="KW-0802">TPR repeat</keyword>
<dbReference type="PROSITE" id="PS50943">
    <property type="entry name" value="HTH_CROC1"/>
    <property type="match status" value="1"/>
</dbReference>
<comment type="caution">
    <text evidence="4">The sequence shown here is derived from an EMBL/GenBank/DDBJ whole genome shotgun (WGS) entry which is preliminary data.</text>
</comment>
<dbReference type="InterPro" id="IPR010982">
    <property type="entry name" value="Lambda_DNA-bd_dom_sf"/>
</dbReference>
<dbReference type="PANTHER" id="PTHR47691:SF3">
    <property type="entry name" value="HTH-TYPE TRANSCRIPTIONAL REGULATOR RV0890C-RELATED"/>
    <property type="match status" value="1"/>
</dbReference>
<dbReference type="PANTHER" id="PTHR47691">
    <property type="entry name" value="REGULATOR-RELATED"/>
    <property type="match status" value="1"/>
</dbReference>
<dbReference type="Pfam" id="PF00931">
    <property type="entry name" value="NB-ARC"/>
    <property type="match status" value="1"/>
</dbReference>
<dbReference type="InterPro" id="IPR011990">
    <property type="entry name" value="TPR-like_helical_dom_sf"/>
</dbReference>
<dbReference type="Pfam" id="PF13560">
    <property type="entry name" value="HTH_31"/>
    <property type="match status" value="1"/>
</dbReference>
<dbReference type="InterPro" id="IPR001387">
    <property type="entry name" value="Cro/C1-type_HTH"/>
</dbReference>
<dbReference type="CDD" id="cd00093">
    <property type="entry name" value="HTH_XRE"/>
    <property type="match status" value="1"/>
</dbReference>
<dbReference type="PRINTS" id="PR00364">
    <property type="entry name" value="DISEASERSIST"/>
</dbReference>
<dbReference type="InterPro" id="IPR027417">
    <property type="entry name" value="P-loop_NTPase"/>
</dbReference>
<accession>A0A4V2S3T4</accession>
<dbReference type="SUPFAM" id="SSF47413">
    <property type="entry name" value="lambda repressor-like DNA-binding domains"/>
    <property type="match status" value="1"/>
</dbReference>
<dbReference type="PROSITE" id="PS50005">
    <property type="entry name" value="TPR"/>
    <property type="match status" value="1"/>
</dbReference>
<proteinExistence type="predicted"/>
<feature type="domain" description="HTH cro/C1-type" evidence="3">
    <location>
        <begin position="8"/>
        <end position="63"/>
    </location>
</feature>
<sequence length="819" mass="88520">MASLSELLRRHRSAAGLTQAALAEKAGLSEQAISVLERGIRSRPRIDTIRALTAALGLDTKDAEEFTAVARGKGRKPRAPEPEAPAPVDTLPTPWQLPPAIRDFTGRTAQIDAILSALRAPDGLPNGAVGLVAVTGMGGIGKTALAVQAAHKLVDSYPDGHLYLNLRGYGPGNPMTTGDALRQLLRSLGLDLQLIPEGVEEAAGLLRSQLAGRRVLMLLDNATDVRTVMPLLPGSPGSAAIITSRGSMATLHGARQILLDALSETESVELLSGVIGQARVAAEPDAAETLALFTGRLPLAVRLIGARLAARPNWPIQHLVDLLQDEERRLDTLGSDETGVRASIASSIRFLETSDRDLDREAARALPLLSVPDGSDLLTIVAAHLLDIGVRQADAILERLVDLNLLESIAPDRYRFHDLIRAYARELAEDSLTTAERDAGLERILRFYTGFAWACQFLTHPASPRLALATTLIEPVPALADAMSALQWLDVEQRNVMERYHQAAASSLAGSALFPELTLALFGYHESRSRWVEMRELCLGAVDLALKLDLPMAAAWLEHDSAIPEVENGTLEAATTHLFRALAMFRELSDGQGQARCCTSLTHVLGRLDRIDEALELGAEALVLSQQLGDRTIEGVSHIALGGLYDRKGDYELADQAFQRGIALARESGDLRSLVKRYLNAGFSNLLVGRLQDALEPLFLSLETARRAGNEDLQSQALQCLAAVYASQAEYDEARRYIERAMILVRHLGNRVREGCLILELGKVRAAAGDSAAAIEHLTAAVAVLHDISPHFEAAAKDLLALVRRGDSYSYTFDDSQVR</sequence>
<dbReference type="RefSeq" id="WP_132152103.1">
    <property type="nucleotide sequence ID" value="NZ_SLWR01000008.1"/>
</dbReference>
<feature type="repeat" description="TPR" evidence="1">
    <location>
        <begin position="635"/>
        <end position="668"/>
    </location>
</feature>
<evidence type="ECO:0000259" key="3">
    <source>
        <dbReference type="PROSITE" id="PS50943"/>
    </source>
</evidence>
<keyword evidence="5" id="KW-1185">Reference proteome</keyword>
<protein>
    <submittedName>
        <fullName evidence="4">Tetratricopeptide repeat protein</fullName>
    </submittedName>
</protein>
<dbReference type="Pfam" id="PF13176">
    <property type="entry name" value="TPR_7"/>
    <property type="match status" value="1"/>
</dbReference>
<dbReference type="Gene3D" id="1.10.260.40">
    <property type="entry name" value="lambda repressor-like DNA-binding domains"/>
    <property type="match status" value="1"/>
</dbReference>
<dbReference type="GO" id="GO:0043531">
    <property type="term" value="F:ADP binding"/>
    <property type="evidence" value="ECO:0007669"/>
    <property type="project" value="InterPro"/>
</dbReference>
<dbReference type="GO" id="GO:0003677">
    <property type="term" value="F:DNA binding"/>
    <property type="evidence" value="ECO:0007669"/>
    <property type="project" value="InterPro"/>
</dbReference>
<dbReference type="SUPFAM" id="SSF52540">
    <property type="entry name" value="P-loop containing nucleoside triphosphate hydrolases"/>
    <property type="match status" value="1"/>
</dbReference>